<evidence type="ECO:0000313" key="2">
    <source>
        <dbReference type="EMBL" id="KAJ2782540.1"/>
    </source>
</evidence>
<protein>
    <submittedName>
        <fullName evidence="2">Uncharacterized protein</fullName>
    </submittedName>
</protein>
<dbReference type="PANTHER" id="PTHR45036:SF1">
    <property type="entry name" value="METHYLTRANSFERASE LIKE 7A"/>
    <property type="match status" value="1"/>
</dbReference>
<dbReference type="OrthoDB" id="10254945at2759"/>
<dbReference type="Pfam" id="PF13489">
    <property type="entry name" value="Methyltransf_23"/>
    <property type="match status" value="1"/>
</dbReference>
<accession>A0A9W8HF62</accession>
<name>A0A9W8HF62_9FUNG</name>
<reference evidence="2" key="1">
    <citation type="submission" date="2022-07" db="EMBL/GenBank/DDBJ databases">
        <title>Phylogenomic reconstructions and comparative analyses of Kickxellomycotina fungi.</title>
        <authorList>
            <person name="Reynolds N.K."/>
            <person name="Stajich J.E."/>
            <person name="Barry K."/>
            <person name="Grigoriev I.V."/>
            <person name="Crous P."/>
            <person name="Smith M.E."/>
        </authorList>
    </citation>
    <scope>NUCLEOTIDE SEQUENCE</scope>
    <source>
        <strain evidence="2">BCRC 34489</strain>
    </source>
</reference>
<gene>
    <name evidence="2" type="ORF">GGI15_002877</name>
</gene>
<evidence type="ECO:0000256" key="1">
    <source>
        <dbReference type="SAM" id="MobiDB-lite"/>
    </source>
</evidence>
<organism evidence="2 3">
    <name type="scientific">Coemansia interrupta</name>
    <dbReference type="NCBI Taxonomy" id="1126814"/>
    <lineage>
        <taxon>Eukaryota</taxon>
        <taxon>Fungi</taxon>
        <taxon>Fungi incertae sedis</taxon>
        <taxon>Zoopagomycota</taxon>
        <taxon>Kickxellomycotina</taxon>
        <taxon>Kickxellomycetes</taxon>
        <taxon>Kickxellales</taxon>
        <taxon>Kickxellaceae</taxon>
        <taxon>Coemansia</taxon>
    </lineage>
</organism>
<dbReference type="SUPFAM" id="SSF53335">
    <property type="entry name" value="S-adenosyl-L-methionine-dependent methyltransferases"/>
    <property type="match status" value="1"/>
</dbReference>
<dbReference type="EMBL" id="JANBUM010000172">
    <property type="protein sequence ID" value="KAJ2782540.1"/>
    <property type="molecule type" value="Genomic_DNA"/>
</dbReference>
<dbReference type="CDD" id="cd02440">
    <property type="entry name" value="AdoMet_MTases"/>
    <property type="match status" value="1"/>
</dbReference>
<dbReference type="PANTHER" id="PTHR45036">
    <property type="entry name" value="METHYLTRANSFERASE LIKE 7B"/>
    <property type="match status" value="1"/>
</dbReference>
<dbReference type="AlphaFoldDB" id="A0A9W8HF62"/>
<dbReference type="InterPro" id="IPR052356">
    <property type="entry name" value="Thiol_S-MT"/>
</dbReference>
<proteinExistence type="predicted"/>
<dbReference type="InterPro" id="IPR029063">
    <property type="entry name" value="SAM-dependent_MTases_sf"/>
</dbReference>
<dbReference type="Gene3D" id="3.40.50.150">
    <property type="entry name" value="Vaccinia Virus protein VP39"/>
    <property type="match status" value="1"/>
</dbReference>
<comment type="caution">
    <text evidence="2">The sequence shown here is derived from an EMBL/GenBank/DDBJ whole genome shotgun (WGS) entry which is preliminary data.</text>
</comment>
<feature type="region of interest" description="Disordered" evidence="1">
    <location>
        <begin position="42"/>
        <end position="80"/>
    </location>
</feature>
<keyword evidence="3" id="KW-1185">Reference proteome</keyword>
<sequence>MSIAAGTPTPYVAPGFFPQSAQTAYRTPTVDPAGPSPFTGMSRGTPGISGEVPIGQKSPFETMPDKKSPKKNKSATNSAPVTVVRTSTTIPPEPYPWKRVLLGCTIVLLCWGIALYREDKPAADLKIKRARDWVFNQFWNHASGSNAQRLEPLKREIWKEIRGSVLEIGPGFGESLSMVPGGRSGTRVVSHYVAVEPNSFLHPKLASNAQAAGFIVQYDENTCPGAEPFNKEHEYEKLPVLTIVNGTLDSEFDIPTTVLTNAPYDTVVSSMVLCSVDDVEANLNALFKLLKPGGKFVFVEHVRHTDDHDATAEGYVKGDINLAFWRRIQDAISSVWSLFFGNCQLNRDTGKLIAAMPGWSKVEYKTARQASNPLAKLTPIIYGIAVKA</sequence>
<dbReference type="Proteomes" id="UP001140172">
    <property type="component" value="Unassembled WGS sequence"/>
</dbReference>
<evidence type="ECO:0000313" key="3">
    <source>
        <dbReference type="Proteomes" id="UP001140172"/>
    </source>
</evidence>